<dbReference type="EMBL" id="BAABAS010000020">
    <property type="protein sequence ID" value="GAA4239439.1"/>
    <property type="molecule type" value="Genomic_DNA"/>
</dbReference>
<protein>
    <submittedName>
        <fullName evidence="1">Uncharacterized protein</fullName>
    </submittedName>
</protein>
<organism evidence="1 2">
    <name type="scientific">Actinomadura meridiana</name>
    <dbReference type="NCBI Taxonomy" id="559626"/>
    <lineage>
        <taxon>Bacteria</taxon>
        <taxon>Bacillati</taxon>
        <taxon>Actinomycetota</taxon>
        <taxon>Actinomycetes</taxon>
        <taxon>Streptosporangiales</taxon>
        <taxon>Thermomonosporaceae</taxon>
        <taxon>Actinomadura</taxon>
    </lineage>
</organism>
<evidence type="ECO:0000313" key="1">
    <source>
        <dbReference type="EMBL" id="GAA4239439.1"/>
    </source>
</evidence>
<reference evidence="2" key="1">
    <citation type="journal article" date="2019" name="Int. J. Syst. Evol. Microbiol.">
        <title>The Global Catalogue of Microorganisms (GCM) 10K type strain sequencing project: providing services to taxonomists for standard genome sequencing and annotation.</title>
        <authorList>
            <consortium name="The Broad Institute Genomics Platform"/>
            <consortium name="The Broad Institute Genome Sequencing Center for Infectious Disease"/>
            <person name="Wu L."/>
            <person name="Ma J."/>
        </authorList>
    </citation>
    <scope>NUCLEOTIDE SEQUENCE [LARGE SCALE GENOMIC DNA]</scope>
    <source>
        <strain evidence="2">JCM 17440</strain>
    </source>
</reference>
<proteinExistence type="predicted"/>
<comment type="caution">
    <text evidence="1">The sequence shown here is derived from an EMBL/GenBank/DDBJ whole genome shotgun (WGS) entry which is preliminary data.</text>
</comment>
<gene>
    <name evidence="1" type="ORF">GCM10022254_59560</name>
</gene>
<name>A0ABP8CIB9_9ACTN</name>
<accession>A0ABP8CIB9</accession>
<sequence length="119" mass="12841">MPAGRVLVVGVDPARIEGWDPAPVLAALARGRARFDEYGIDADMCLVVPDESPEEVIAEALRAAEYACVVIGGGIRTHEPLLELFERVVNLVRQHAPDAAIAFNTSPEDSADAALRWLH</sequence>
<keyword evidence="2" id="KW-1185">Reference proteome</keyword>
<evidence type="ECO:0000313" key="2">
    <source>
        <dbReference type="Proteomes" id="UP001501710"/>
    </source>
</evidence>
<dbReference type="RefSeq" id="WP_344903307.1">
    <property type="nucleotide sequence ID" value="NZ_BAABAS010000020.1"/>
</dbReference>
<dbReference type="Proteomes" id="UP001501710">
    <property type="component" value="Unassembled WGS sequence"/>
</dbReference>